<protein>
    <submittedName>
        <fullName evidence="1">Sodium/hydrogen exchanger 6-like</fullName>
    </submittedName>
</protein>
<evidence type="ECO:0000313" key="1">
    <source>
        <dbReference type="EMBL" id="MBX26566.1"/>
    </source>
</evidence>
<reference evidence="1" key="1">
    <citation type="submission" date="2018-02" db="EMBL/GenBank/DDBJ databases">
        <title>Rhizophora mucronata_Transcriptome.</title>
        <authorList>
            <person name="Meera S.P."/>
            <person name="Sreeshan A."/>
            <person name="Augustine A."/>
        </authorList>
    </citation>
    <scope>NUCLEOTIDE SEQUENCE</scope>
    <source>
        <tissue evidence="1">Leaf</tissue>
    </source>
</reference>
<accession>A0A2P2M8M1</accession>
<sequence length="19" mass="2056">MPKQNAENSLTSLSTYNAS</sequence>
<dbReference type="AlphaFoldDB" id="A0A2P2M8M1"/>
<organism evidence="1">
    <name type="scientific">Rhizophora mucronata</name>
    <name type="common">Asiatic mangrove</name>
    <dbReference type="NCBI Taxonomy" id="61149"/>
    <lineage>
        <taxon>Eukaryota</taxon>
        <taxon>Viridiplantae</taxon>
        <taxon>Streptophyta</taxon>
        <taxon>Embryophyta</taxon>
        <taxon>Tracheophyta</taxon>
        <taxon>Spermatophyta</taxon>
        <taxon>Magnoliopsida</taxon>
        <taxon>eudicotyledons</taxon>
        <taxon>Gunneridae</taxon>
        <taxon>Pentapetalae</taxon>
        <taxon>rosids</taxon>
        <taxon>fabids</taxon>
        <taxon>Malpighiales</taxon>
        <taxon>Rhizophoraceae</taxon>
        <taxon>Rhizophora</taxon>
    </lineage>
</organism>
<name>A0A2P2M8M1_RHIMU</name>
<proteinExistence type="predicted"/>
<dbReference type="EMBL" id="GGEC01046082">
    <property type="protein sequence ID" value="MBX26566.1"/>
    <property type="molecule type" value="Transcribed_RNA"/>
</dbReference>